<keyword evidence="9 15" id="KW-0863">Zinc-finger</keyword>
<dbReference type="Gene3D" id="3.30.40.10">
    <property type="entry name" value="Zinc/RING finger domain, C3HC4 (zinc finger)"/>
    <property type="match status" value="1"/>
</dbReference>
<feature type="transmembrane region" description="Helical" evidence="18">
    <location>
        <begin position="171"/>
        <end position="197"/>
    </location>
</feature>
<dbReference type="SUPFAM" id="SSF57850">
    <property type="entry name" value="RING/U-box"/>
    <property type="match status" value="1"/>
</dbReference>
<evidence type="ECO:0000259" key="19">
    <source>
        <dbReference type="PROSITE" id="PS50089"/>
    </source>
</evidence>
<feature type="coiled-coil region" evidence="16">
    <location>
        <begin position="413"/>
        <end position="440"/>
    </location>
</feature>
<keyword evidence="10" id="KW-0833">Ubl conjugation pathway</keyword>
<proteinExistence type="inferred from homology"/>
<comment type="pathway">
    <text evidence="3">Protein modification; protein ubiquitination.</text>
</comment>
<evidence type="ECO:0000256" key="14">
    <source>
        <dbReference type="ARBA" id="ARBA00023136"/>
    </source>
</evidence>
<comment type="subcellular location">
    <subcellularLocation>
        <location evidence="2">Endoplasmic reticulum membrane</location>
        <topology evidence="2">Multi-pass membrane protein</topology>
    </subcellularLocation>
</comment>
<keyword evidence="13 18" id="KW-1133">Transmembrane helix</keyword>
<comment type="caution">
    <text evidence="20">The sequence shown here is derived from an EMBL/GenBank/DDBJ whole genome shotgun (WGS) entry which is preliminary data.</text>
</comment>
<feature type="compositionally biased region" description="Basic and acidic residues" evidence="17">
    <location>
        <begin position="369"/>
        <end position="378"/>
    </location>
</feature>
<feature type="transmembrane region" description="Helical" evidence="18">
    <location>
        <begin position="44"/>
        <end position="66"/>
    </location>
</feature>
<evidence type="ECO:0000313" key="20">
    <source>
        <dbReference type="EMBL" id="KAK8841271.1"/>
    </source>
</evidence>
<keyword evidence="7 18" id="KW-0812">Transmembrane</keyword>
<keyword evidence="8" id="KW-0479">Metal-binding</keyword>
<evidence type="ECO:0000256" key="4">
    <source>
        <dbReference type="ARBA" id="ARBA00010089"/>
    </source>
</evidence>
<evidence type="ECO:0000256" key="17">
    <source>
        <dbReference type="SAM" id="MobiDB-lite"/>
    </source>
</evidence>
<dbReference type="SMART" id="SM00184">
    <property type="entry name" value="RING"/>
    <property type="match status" value="1"/>
</dbReference>
<name>A0ABR2H543_9EUKA</name>
<keyword evidence="11" id="KW-0256">Endoplasmic reticulum</keyword>
<dbReference type="Pfam" id="PF25563">
    <property type="entry name" value="TPR_SYVN1_N"/>
    <property type="match status" value="1"/>
</dbReference>
<gene>
    <name evidence="20" type="ORF">M9Y10_027472</name>
</gene>
<dbReference type="PROSITE" id="PS50089">
    <property type="entry name" value="ZF_RING_2"/>
    <property type="match status" value="1"/>
</dbReference>
<dbReference type="Pfam" id="PF13639">
    <property type="entry name" value="zf-RING_2"/>
    <property type="match status" value="1"/>
</dbReference>
<dbReference type="InterPro" id="IPR001841">
    <property type="entry name" value="Znf_RING"/>
</dbReference>
<dbReference type="InterPro" id="IPR050731">
    <property type="entry name" value="HRD1_E3_ubiq-ligases"/>
</dbReference>
<accession>A0ABR2H543</accession>
<protein>
    <recommendedName>
        <fullName evidence="5">RING-type E3 ubiquitin transferase</fullName>
        <ecNumber evidence="5">2.3.2.27</ecNumber>
    </recommendedName>
</protein>
<comment type="similarity">
    <text evidence="4">Belongs to the HRD1 family.</text>
</comment>
<feature type="domain" description="RING-type" evidence="19">
    <location>
        <begin position="290"/>
        <end position="330"/>
    </location>
</feature>
<evidence type="ECO:0000256" key="3">
    <source>
        <dbReference type="ARBA" id="ARBA00004906"/>
    </source>
</evidence>
<dbReference type="EC" id="2.3.2.27" evidence="5"/>
<evidence type="ECO:0000256" key="7">
    <source>
        <dbReference type="ARBA" id="ARBA00022692"/>
    </source>
</evidence>
<evidence type="ECO:0000256" key="12">
    <source>
        <dbReference type="ARBA" id="ARBA00022833"/>
    </source>
</evidence>
<evidence type="ECO:0000256" key="2">
    <source>
        <dbReference type="ARBA" id="ARBA00004477"/>
    </source>
</evidence>
<feature type="compositionally biased region" description="Low complexity" evidence="17">
    <location>
        <begin position="349"/>
        <end position="360"/>
    </location>
</feature>
<keyword evidence="21" id="KW-1185">Reference proteome</keyword>
<evidence type="ECO:0000256" key="18">
    <source>
        <dbReference type="SAM" id="Phobius"/>
    </source>
</evidence>
<evidence type="ECO:0000256" key="16">
    <source>
        <dbReference type="SAM" id="Coils"/>
    </source>
</evidence>
<keyword evidence="14 18" id="KW-0472">Membrane</keyword>
<feature type="transmembrane region" description="Helical" evidence="18">
    <location>
        <begin position="141"/>
        <end position="159"/>
    </location>
</feature>
<sequence length="440" mass="51192">MFFGFYLLLSTGLFVGIAVRAYFEYGNYFDACQNLLNDKLYMNFTLNFAIAISIFIVNSFLNHYIGKFKSPELHQVFEKLHQFFGQLFFILLSIRTHVGMKELILVPIPLFLRYVEMYINEKITLLPLSAIPPTAKQHQNIAAGQIIVLFAFVYATLQYTIKFQETNLDFVLMLVTQLFHGFCHVLQDIISHIIFLVDRRYNGNSQSSFRANLITQLIIQSLVFIVDVNFFIYMSFSSVYTFFNLKNLFDVVMKMIDKIKRFIKYQCSQKMLKEKLPDATAEDLKVESACIICRNEMEPGKAKKLPCGHCFHLDCLERWIGQQFKCPTCQCDLTKILNPDESSEKNANDTENNAEENVAAQPQDQNNVTHDESYHDFNDFNNNTTEDINNDNENNSNEPLDPTKEREYTRKQIDILLQKLKVFEDELLKIRDNIDKAEGQ</sequence>
<evidence type="ECO:0000313" key="21">
    <source>
        <dbReference type="Proteomes" id="UP001470230"/>
    </source>
</evidence>
<dbReference type="CDD" id="cd16479">
    <property type="entry name" value="RING-H2_synoviolin"/>
    <property type="match status" value="1"/>
</dbReference>
<keyword evidence="16" id="KW-0175">Coiled coil</keyword>
<evidence type="ECO:0000256" key="15">
    <source>
        <dbReference type="PROSITE-ProRule" id="PRU00175"/>
    </source>
</evidence>
<feature type="compositionally biased region" description="Low complexity" evidence="17">
    <location>
        <begin position="379"/>
        <end position="397"/>
    </location>
</feature>
<feature type="region of interest" description="Disordered" evidence="17">
    <location>
        <begin position="340"/>
        <end position="406"/>
    </location>
</feature>
<organism evidence="20 21">
    <name type="scientific">Tritrichomonas musculus</name>
    <dbReference type="NCBI Taxonomy" id="1915356"/>
    <lineage>
        <taxon>Eukaryota</taxon>
        <taxon>Metamonada</taxon>
        <taxon>Parabasalia</taxon>
        <taxon>Tritrichomonadida</taxon>
        <taxon>Tritrichomonadidae</taxon>
        <taxon>Tritrichomonas</taxon>
    </lineage>
</organism>
<evidence type="ECO:0000256" key="9">
    <source>
        <dbReference type="ARBA" id="ARBA00022771"/>
    </source>
</evidence>
<dbReference type="PANTHER" id="PTHR22763:SF191">
    <property type="entry name" value="RING FINGER PROTEIN 145 HOMOLOG"/>
    <property type="match status" value="1"/>
</dbReference>
<evidence type="ECO:0000256" key="8">
    <source>
        <dbReference type="ARBA" id="ARBA00022723"/>
    </source>
</evidence>
<evidence type="ECO:0000256" key="10">
    <source>
        <dbReference type="ARBA" id="ARBA00022786"/>
    </source>
</evidence>
<evidence type="ECO:0000256" key="5">
    <source>
        <dbReference type="ARBA" id="ARBA00012483"/>
    </source>
</evidence>
<dbReference type="PANTHER" id="PTHR22763">
    <property type="entry name" value="RING ZINC FINGER PROTEIN"/>
    <property type="match status" value="1"/>
</dbReference>
<keyword evidence="12" id="KW-0862">Zinc</keyword>
<dbReference type="InterPro" id="IPR013083">
    <property type="entry name" value="Znf_RING/FYVE/PHD"/>
</dbReference>
<feature type="transmembrane region" description="Helical" evidence="18">
    <location>
        <begin position="217"/>
        <end position="245"/>
    </location>
</feature>
<evidence type="ECO:0000256" key="13">
    <source>
        <dbReference type="ARBA" id="ARBA00022989"/>
    </source>
</evidence>
<dbReference type="EMBL" id="JAPFFF010000042">
    <property type="protein sequence ID" value="KAK8841271.1"/>
    <property type="molecule type" value="Genomic_DNA"/>
</dbReference>
<comment type="catalytic activity">
    <reaction evidence="1">
        <text>S-ubiquitinyl-[E2 ubiquitin-conjugating enzyme]-L-cysteine + [acceptor protein]-L-lysine = [E2 ubiquitin-conjugating enzyme]-L-cysteine + N(6)-ubiquitinyl-[acceptor protein]-L-lysine.</text>
        <dbReference type="EC" id="2.3.2.27"/>
    </reaction>
</comment>
<dbReference type="Proteomes" id="UP001470230">
    <property type="component" value="Unassembled WGS sequence"/>
</dbReference>
<dbReference type="InterPro" id="IPR058051">
    <property type="entry name" value="Znf_RING_synoviolin"/>
</dbReference>
<dbReference type="InterPro" id="IPR057992">
    <property type="entry name" value="TPR_SYVN1_N"/>
</dbReference>
<reference evidence="20 21" key="1">
    <citation type="submission" date="2024-04" db="EMBL/GenBank/DDBJ databases">
        <title>Tritrichomonas musculus Genome.</title>
        <authorList>
            <person name="Alves-Ferreira E."/>
            <person name="Grigg M."/>
            <person name="Lorenzi H."/>
            <person name="Galac M."/>
        </authorList>
    </citation>
    <scope>NUCLEOTIDE SEQUENCE [LARGE SCALE GENOMIC DNA]</scope>
    <source>
        <strain evidence="20 21">EAF2021</strain>
    </source>
</reference>
<evidence type="ECO:0000256" key="1">
    <source>
        <dbReference type="ARBA" id="ARBA00000900"/>
    </source>
</evidence>
<evidence type="ECO:0000256" key="11">
    <source>
        <dbReference type="ARBA" id="ARBA00022824"/>
    </source>
</evidence>
<evidence type="ECO:0000256" key="6">
    <source>
        <dbReference type="ARBA" id="ARBA00022679"/>
    </source>
</evidence>
<keyword evidence="6" id="KW-0808">Transferase</keyword>